<protein>
    <submittedName>
        <fullName evidence="1">Uncharacterized protein</fullName>
    </submittedName>
</protein>
<sequence length="79" mass="8867">MSSEMGRSRERESLRCPRSRCVYGVHLSSRCVNGDKKETRDGSCVEMETASREAASIEIRTQDAAFSRSGQTQVLRQPN</sequence>
<name>A0ABQ7E0R0_BRACR</name>
<dbReference type="Proteomes" id="UP000266723">
    <property type="component" value="Unassembled WGS sequence"/>
</dbReference>
<keyword evidence="2" id="KW-1185">Reference proteome</keyword>
<reference evidence="1 2" key="1">
    <citation type="journal article" date="2020" name="BMC Genomics">
        <title>Intraspecific diversification of the crop wild relative Brassica cretica Lam. using demographic model selection.</title>
        <authorList>
            <person name="Kioukis A."/>
            <person name="Michalopoulou V.A."/>
            <person name="Briers L."/>
            <person name="Pirintsos S."/>
            <person name="Studholme D.J."/>
            <person name="Pavlidis P."/>
            <person name="Sarris P.F."/>
        </authorList>
    </citation>
    <scope>NUCLEOTIDE SEQUENCE [LARGE SCALE GENOMIC DNA]</scope>
    <source>
        <strain evidence="2">cv. PFS-1207/04</strain>
    </source>
</reference>
<proteinExistence type="predicted"/>
<accession>A0ABQ7E0R0</accession>
<organism evidence="1 2">
    <name type="scientific">Brassica cretica</name>
    <name type="common">Mustard</name>
    <dbReference type="NCBI Taxonomy" id="69181"/>
    <lineage>
        <taxon>Eukaryota</taxon>
        <taxon>Viridiplantae</taxon>
        <taxon>Streptophyta</taxon>
        <taxon>Embryophyta</taxon>
        <taxon>Tracheophyta</taxon>
        <taxon>Spermatophyta</taxon>
        <taxon>Magnoliopsida</taxon>
        <taxon>eudicotyledons</taxon>
        <taxon>Gunneridae</taxon>
        <taxon>Pentapetalae</taxon>
        <taxon>rosids</taxon>
        <taxon>malvids</taxon>
        <taxon>Brassicales</taxon>
        <taxon>Brassicaceae</taxon>
        <taxon>Brassiceae</taxon>
        <taxon>Brassica</taxon>
    </lineage>
</organism>
<comment type="caution">
    <text evidence="1">The sequence shown here is derived from an EMBL/GenBank/DDBJ whole genome shotgun (WGS) entry which is preliminary data.</text>
</comment>
<dbReference type="EMBL" id="QGKV02000299">
    <property type="protein sequence ID" value="KAF3590853.1"/>
    <property type="molecule type" value="Genomic_DNA"/>
</dbReference>
<evidence type="ECO:0000313" key="2">
    <source>
        <dbReference type="Proteomes" id="UP000266723"/>
    </source>
</evidence>
<gene>
    <name evidence="1" type="ORF">DY000_02021283</name>
</gene>
<evidence type="ECO:0000313" key="1">
    <source>
        <dbReference type="EMBL" id="KAF3590853.1"/>
    </source>
</evidence>